<proteinExistence type="predicted"/>
<dbReference type="Proteomes" id="UP000683520">
    <property type="component" value="Chromosome"/>
</dbReference>
<dbReference type="EMBL" id="CP077302">
    <property type="protein sequence ID" value="QXB19165.1"/>
    <property type="molecule type" value="Genomic_DNA"/>
</dbReference>
<evidence type="ECO:0000313" key="4">
    <source>
        <dbReference type="Proteomes" id="UP000683520"/>
    </source>
</evidence>
<sequence>MSVNTTFNKIDSEIAEVELRINKETITKQIDDFIEVIASDGFIGYINDVAQLPTHAERKELTAKTANLETLRERGVPVPDGLRFTTREFELPEDGREAEGPLLKVRPELDPRMGGCISIGFYVCASYGN</sequence>
<evidence type="ECO:0000313" key="2">
    <source>
        <dbReference type="EMBL" id="QXB19165.1"/>
    </source>
</evidence>
<evidence type="ECO:0000313" key="3">
    <source>
        <dbReference type="Proteomes" id="UP000591626"/>
    </source>
</evidence>
<dbReference type="AlphaFoldDB" id="A0AAP7CD79"/>
<evidence type="ECO:0000313" key="1">
    <source>
        <dbReference type="EMBL" id="NJJ04714.1"/>
    </source>
</evidence>
<dbReference type="Proteomes" id="UP000591626">
    <property type="component" value="Unassembled WGS sequence"/>
</dbReference>
<keyword evidence="4" id="KW-1185">Reference proteome</keyword>
<dbReference type="GeneID" id="92749248"/>
<gene>
    <name evidence="1" type="ORF">HC138_10200</name>
    <name evidence="2" type="ORF">I6L55_03525</name>
</gene>
<name>A0AAP7CD79_9CORY</name>
<protein>
    <submittedName>
        <fullName evidence="1">Uncharacterized protein</fullName>
    </submittedName>
</protein>
<dbReference type="EMBL" id="JAAUVV010000024">
    <property type="protein sequence ID" value="NJJ04714.1"/>
    <property type="molecule type" value="Genomic_DNA"/>
</dbReference>
<accession>A0AAP7CD79</accession>
<reference evidence="2 4" key="2">
    <citation type="submission" date="2021-06" db="EMBL/GenBank/DDBJ databases">
        <title>FDA dAtabase for Regulatory Grade micrObial Sequences (FDA-ARGOS): Supporting development and validation of Infectious Disease Dx tests.</title>
        <authorList>
            <person name="Sproer C."/>
            <person name="Gronow S."/>
            <person name="Severitt S."/>
            <person name="Schroder I."/>
            <person name="Tallon L."/>
            <person name="Sadzewicz L."/>
            <person name="Zhao X."/>
            <person name="Boylan J."/>
            <person name="Ott S."/>
            <person name="Bowen H."/>
            <person name="Vavikolanu K."/>
            <person name="Mehta A."/>
            <person name="Aluvathingal J."/>
            <person name="Nadendla S."/>
            <person name="Lowell S."/>
            <person name="Myers T."/>
            <person name="Yan Y."/>
        </authorList>
    </citation>
    <scope>NUCLEOTIDE SEQUENCE [LARGE SCALE GENOMIC DNA]</scope>
    <source>
        <strain evidence="2 4">FDAARGOS 1425</strain>
    </source>
</reference>
<dbReference type="RefSeq" id="WP_070484664.1">
    <property type="nucleotide sequence ID" value="NZ_CP047198.1"/>
</dbReference>
<reference evidence="1 3" key="1">
    <citation type="submission" date="2020-03" db="EMBL/GenBank/DDBJ databases">
        <title>Draft genome sequences of bacterial isolates from the female urobiome.</title>
        <authorList>
            <person name="Miller-Ensminger T."/>
            <person name="Wolfe A.J."/>
            <person name="Putonti C."/>
        </authorList>
    </citation>
    <scope>NUCLEOTIDE SEQUENCE [LARGE SCALE GENOMIC DNA]</scope>
    <source>
        <strain evidence="1 3">UMB8490</strain>
    </source>
</reference>
<organism evidence="1 3">
    <name type="scientific">Corynebacterium coyleae</name>
    <dbReference type="NCBI Taxonomy" id="53374"/>
    <lineage>
        <taxon>Bacteria</taxon>
        <taxon>Bacillati</taxon>
        <taxon>Actinomycetota</taxon>
        <taxon>Actinomycetes</taxon>
        <taxon>Mycobacteriales</taxon>
        <taxon>Corynebacteriaceae</taxon>
        <taxon>Corynebacterium</taxon>
    </lineage>
</organism>